<evidence type="ECO:0000256" key="3">
    <source>
        <dbReference type="ARBA" id="ARBA00022840"/>
    </source>
</evidence>
<dbReference type="Proteomes" id="UP000240325">
    <property type="component" value="Segment"/>
</dbReference>
<proteinExistence type="predicted"/>
<organism evidence="5">
    <name type="scientific">Bodo saltans virus</name>
    <dbReference type="NCBI Taxonomy" id="2024608"/>
    <lineage>
        <taxon>Viruses</taxon>
        <taxon>Varidnaviria</taxon>
        <taxon>Bamfordvirae</taxon>
        <taxon>Nucleocytoviricota</taxon>
        <taxon>Megaviricetes</taxon>
        <taxon>Imitervirales</taxon>
        <taxon>Mimiviridae</taxon>
        <taxon>Klosneuvirinae</taxon>
        <taxon>Theiavirus</taxon>
        <taxon>Theiavirus salishense</taxon>
    </lineage>
</organism>
<dbReference type="PROSITE" id="PS51206">
    <property type="entry name" value="SF3_HELICASE_1"/>
    <property type="match status" value="1"/>
</dbReference>
<dbReference type="SMART" id="SM00943">
    <property type="entry name" value="Prim-Pol"/>
    <property type="match status" value="1"/>
</dbReference>
<evidence type="ECO:0000313" key="5">
    <source>
        <dbReference type="EMBL" id="ATZ80273.1"/>
    </source>
</evidence>
<dbReference type="PANTHER" id="PTHR35372:SF2">
    <property type="entry name" value="SF3 HELICASE DOMAIN-CONTAINING PROTEIN"/>
    <property type="match status" value="1"/>
</dbReference>
<keyword evidence="1" id="KW-0547">Nucleotide-binding</keyword>
<dbReference type="NCBIfam" id="TIGR01613">
    <property type="entry name" value="primase_Cterm"/>
    <property type="match status" value="1"/>
</dbReference>
<name>A0A2H4UTK5_9VIRU</name>
<keyword evidence="3" id="KW-0067">ATP-binding</keyword>
<dbReference type="PANTHER" id="PTHR35372">
    <property type="entry name" value="ATP BINDING PROTEIN-RELATED"/>
    <property type="match status" value="1"/>
</dbReference>
<dbReference type="InterPro" id="IPR006500">
    <property type="entry name" value="Helicase_put_C_phage/plasmid"/>
</dbReference>
<dbReference type="InterPro" id="IPR014819">
    <property type="entry name" value="PriCT_2"/>
</dbReference>
<feature type="domain" description="SF3 helicase" evidence="4">
    <location>
        <begin position="619"/>
        <end position="780"/>
    </location>
</feature>
<accession>A0A2H4UTK5</accession>
<evidence type="ECO:0000256" key="1">
    <source>
        <dbReference type="ARBA" id="ARBA00022741"/>
    </source>
</evidence>
<dbReference type="SMART" id="SM00885">
    <property type="entry name" value="D5_N"/>
    <property type="match status" value="1"/>
</dbReference>
<dbReference type="GO" id="GO:0004386">
    <property type="term" value="F:helicase activity"/>
    <property type="evidence" value="ECO:0007669"/>
    <property type="project" value="UniProtKB-KW"/>
</dbReference>
<dbReference type="Pfam" id="PF08707">
    <property type="entry name" value="PriCT_2"/>
    <property type="match status" value="1"/>
</dbReference>
<dbReference type="EMBL" id="MF782455">
    <property type="protein sequence ID" value="ATZ80273.1"/>
    <property type="molecule type" value="Genomic_DNA"/>
</dbReference>
<evidence type="ECO:0000256" key="2">
    <source>
        <dbReference type="ARBA" id="ARBA00022801"/>
    </source>
</evidence>
<dbReference type="GO" id="GO:0016817">
    <property type="term" value="F:hydrolase activity, acting on acid anhydrides"/>
    <property type="evidence" value="ECO:0007669"/>
    <property type="project" value="InterPro"/>
</dbReference>
<evidence type="ECO:0000313" key="6">
    <source>
        <dbReference type="Proteomes" id="UP000240325"/>
    </source>
</evidence>
<dbReference type="InterPro" id="IPR015330">
    <property type="entry name" value="DNA_primase/pol_bifunc_N"/>
</dbReference>
<keyword evidence="5" id="KW-0347">Helicase</keyword>
<dbReference type="SUPFAM" id="SSF56747">
    <property type="entry name" value="Prim-pol domain"/>
    <property type="match status" value="1"/>
</dbReference>
<dbReference type="GO" id="GO:0005524">
    <property type="term" value="F:ATP binding"/>
    <property type="evidence" value="ECO:0007669"/>
    <property type="project" value="UniProtKB-KW"/>
</dbReference>
<dbReference type="InterPro" id="IPR051620">
    <property type="entry name" value="ORF904-like_C"/>
</dbReference>
<protein>
    <submittedName>
        <fullName evidence="5">D5 family helicase-primase</fullName>
    </submittedName>
</protein>
<dbReference type="Pfam" id="PF08706">
    <property type="entry name" value="D5_N"/>
    <property type="match status" value="1"/>
</dbReference>
<dbReference type="InterPro" id="IPR014015">
    <property type="entry name" value="Helicase_SF3_DNA-vir"/>
</dbReference>
<dbReference type="InterPro" id="IPR014818">
    <property type="entry name" value="Phage/plasmid_primase_P4_C"/>
</dbReference>
<keyword evidence="2" id="KW-0378">Hydrolase</keyword>
<dbReference type="Pfam" id="PF09250">
    <property type="entry name" value="Prim-Pol"/>
    <property type="match status" value="1"/>
</dbReference>
<sequence length="914" mass="106834">MNIENYIKHNIIAFSINIKQKYNDNSKKWKKELTMPTGWQKLTSSKYIKSYNGLALLTGKINNIIVIDIDNVEHWKKFLQKYNKIEPNTVKAESGSGGIHLYFKYTDDLEKISSTDHKFGKEFDIDLKTNGGCIIAPPTTYFNKNFNTDVSYKWTCSIFDTDPVELPLWIKNILFDMIESKKSNTIIKTKDPIDNNINDAIADDDCTDNFDIFENTDFTEDDIVHLVKMLSKARAEGYNDWINVGMCLYNLSSDYRLIWKEFSKKSPKYDEKENTDKWKSFRRNKNGLKVGSLLKWAKDDNKIEYEKFMSERNLKKMIVTKYPNDKLELGSIINVSDICKYIGLRNEDCLIKGSSHDGKPTNYIEVTKDSVSLKCSHLECFGKLHCNHMCMTKQETNMVFNGNVYNIVNIHNACNTDDELIEFQKIDLFDDEKLNELVYRSLNGKPVPFAEIIFYLYPDKYMFAEDDTWFVYNGNRWFCINKKNTDLRITIQHEFTTLYSKLKNYFISKEGKMSKSIKMLKQIMSNFDDTSFRNNVITELSELYLSSKNPERNFLQRLDTKQHLIGFVNGVYDLITFEFRNGRAEDCISMSTGYDYNDKHTEKYNELLQFLEDIQPNKEERDYMLTYLSIGLFGNQLELFTILTGCGRNGKSKLIELLGETLGDYFGSVQSQLFTRPRPDANSPDPGLLSLQRKRIVIASEPEKNAKLNSGFIKFITGRDSTTLRNCHSNDMIKFTAKFITLLICNDIPDCDDFDNAFSKRLRCIHFPTEFVDEPKKLNQKKINVNINNNFEYWKLDFILLLIDYYKKYKIDNKLNPTDNILKWTTQYQENTDLYLQYLLECTEESKNEDVHCSVLYESFKGWFKINNPHAKLPSNKEFVANIRKHKEVKKILIKNKVLLGVKNLKLIDDCGFE</sequence>
<gene>
    <name evidence="5" type="ORF">BMW23_0215</name>
</gene>
<evidence type="ECO:0000259" key="4">
    <source>
        <dbReference type="PROSITE" id="PS51206"/>
    </source>
</evidence>
<reference evidence="5" key="1">
    <citation type="journal article" date="2017" name="Elife">
        <title>The kinetoplastid-infecting Bodo saltans virus (BsV), a window into the most abundant giant viruses in the sea.</title>
        <authorList>
            <person name="Deeg C.M."/>
            <person name="Chow C.-E.T."/>
            <person name="Suttle C.A."/>
        </authorList>
    </citation>
    <scope>NUCLEOTIDE SEQUENCE</scope>
    <source>
        <strain evidence="5">NG1</strain>
    </source>
</reference>
<keyword evidence="6" id="KW-1185">Reference proteome</keyword>